<dbReference type="AlphaFoldDB" id="A0A7M2RGA7"/>
<dbReference type="Proteomes" id="UP000593601">
    <property type="component" value="Chromosome"/>
</dbReference>
<evidence type="ECO:0000313" key="2">
    <source>
        <dbReference type="EMBL" id="QOV19365.1"/>
    </source>
</evidence>
<sequence length="107" mass="12026">MTKNTYTLLLIAVISIVTIMIRILPFAVFRKHIPKAVLYLGNVFPYAIMSMLVVYCLRNISFTGRTHGIPEILALLIVTILHKLKHNTLLSIIGGTAVYMLLVQVVF</sequence>
<dbReference type="Pfam" id="PF05437">
    <property type="entry name" value="AzlD"/>
    <property type="match status" value="1"/>
</dbReference>
<name>A0A7M2RGA7_9FIRM</name>
<feature type="transmembrane region" description="Helical" evidence="1">
    <location>
        <begin position="36"/>
        <end position="56"/>
    </location>
</feature>
<accession>A0A7M2RGA7</accession>
<keyword evidence="1" id="KW-0472">Membrane</keyword>
<keyword evidence="3" id="KW-1185">Reference proteome</keyword>
<keyword evidence="1" id="KW-0812">Transmembrane</keyword>
<protein>
    <submittedName>
        <fullName evidence="2">AzlD domain-containing protein</fullName>
    </submittedName>
</protein>
<dbReference type="PIRSF" id="PIRSF003203">
    <property type="entry name" value="AzlD"/>
    <property type="match status" value="1"/>
</dbReference>
<dbReference type="KEGG" id="bliq:INP51_15745"/>
<dbReference type="RefSeq" id="WP_193735685.1">
    <property type="nucleotide sequence ID" value="NZ_CP063304.1"/>
</dbReference>
<dbReference type="InterPro" id="IPR008407">
    <property type="entry name" value="Brnchd-chn_aa_trnsp_AzlD"/>
</dbReference>
<proteinExistence type="predicted"/>
<reference evidence="2 3" key="1">
    <citation type="submission" date="2020-10" db="EMBL/GenBank/DDBJ databases">
        <title>Blautia liquoris sp.nov., isolated from the mud in a fermentation cellar used for the production of Chinese strong-flavoured liquor.</title>
        <authorList>
            <person name="Lu L."/>
        </authorList>
    </citation>
    <scope>NUCLEOTIDE SEQUENCE [LARGE SCALE GENOMIC DNA]</scope>
    <source>
        <strain evidence="2 3">LZLJ-3</strain>
    </source>
</reference>
<feature type="transmembrane region" description="Helical" evidence="1">
    <location>
        <begin position="6"/>
        <end position="24"/>
    </location>
</feature>
<feature type="transmembrane region" description="Helical" evidence="1">
    <location>
        <begin position="88"/>
        <end position="106"/>
    </location>
</feature>
<dbReference type="EMBL" id="CP063304">
    <property type="protein sequence ID" value="QOV19365.1"/>
    <property type="molecule type" value="Genomic_DNA"/>
</dbReference>
<evidence type="ECO:0000256" key="1">
    <source>
        <dbReference type="SAM" id="Phobius"/>
    </source>
</evidence>
<evidence type="ECO:0000313" key="3">
    <source>
        <dbReference type="Proteomes" id="UP000593601"/>
    </source>
</evidence>
<organism evidence="2 3">
    <name type="scientific">Blautia liquoris</name>
    <dbReference type="NCBI Taxonomy" id="2779518"/>
    <lineage>
        <taxon>Bacteria</taxon>
        <taxon>Bacillati</taxon>
        <taxon>Bacillota</taxon>
        <taxon>Clostridia</taxon>
        <taxon>Lachnospirales</taxon>
        <taxon>Lachnospiraceae</taxon>
        <taxon>Blautia</taxon>
    </lineage>
</organism>
<gene>
    <name evidence="2" type="ORF">INP51_15745</name>
</gene>
<keyword evidence="1" id="KW-1133">Transmembrane helix</keyword>